<evidence type="ECO:0000313" key="9">
    <source>
        <dbReference type="Proteomes" id="UP001501490"/>
    </source>
</evidence>
<evidence type="ECO:0000256" key="1">
    <source>
        <dbReference type="ARBA" id="ARBA00004651"/>
    </source>
</evidence>
<keyword evidence="5 7" id="KW-1133">Transmembrane helix</keyword>
<evidence type="ECO:0000256" key="4">
    <source>
        <dbReference type="ARBA" id="ARBA00022692"/>
    </source>
</evidence>
<dbReference type="NCBIfam" id="NF006521">
    <property type="entry name" value="PRK08965.1-5"/>
    <property type="match status" value="1"/>
</dbReference>
<name>A0ABP6ZPC5_9ACTN</name>
<dbReference type="Pfam" id="PF01899">
    <property type="entry name" value="MNHE"/>
    <property type="match status" value="1"/>
</dbReference>
<evidence type="ECO:0000313" key="8">
    <source>
        <dbReference type="EMBL" id="GAA3614151.1"/>
    </source>
</evidence>
<evidence type="ECO:0000256" key="5">
    <source>
        <dbReference type="ARBA" id="ARBA00022989"/>
    </source>
</evidence>
<evidence type="ECO:0000256" key="7">
    <source>
        <dbReference type="SAM" id="Phobius"/>
    </source>
</evidence>
<proteinExistence type="inferred from homology"/>
<dbReference type="InterPro" id="IPR002758">
    <property type="entry name" value="Cation_antiport_E"/>
</dbReference>
<reference evidence="9" key="1">
    <citation type="journal article" date="2019" name="Int. J. Syst. Evol. Microbiol.">
        <title>The Global Catalogue of Microorganisms (GCM) 10K type strain sequencing project: providing services to taxonomists for standard genome sequencing and annotation.</title>
        <authorList>
            <consortium name="The Broad Institute Genomics Platform"/>
            <consortium name="The Broad Institute Genome Sequencing Center for Infectious Disease"/>
            <person name="Wu L."/>
            <person name="Ma J."/>
        </authorList>
    </citation>
    <scope>NUCLEOTIDE SEQUENCE [LARGE SCALE GENOMIC DNA]</scope>
    <source>
        <strain evidence="9">JCM 16929</strain>
    </source>
</reference>
<dbReference type="PANTHER" id="PTHR34584:SF1">
    <property type="entry name" value="NA(+)_H(+) ANTIPORTER SUBUNIT E1"/>
    <property type="match status" value="1"/>
</dbReference>
<protein>
    <recommendedName>
        <fullName evidence="10">Na+/H+ antiporter subunit E</fullName>
    </recommendedName>
</protein>
<keyword evidence="9" id="KW-1185">Reference proteome</keyword>
<evidence type="ECO:0000256" key="6">
    <source>
        <dbReference type="ARBA" id="ARBA00023136"/>
    </source>
</evidence>
<keyword evidence="3" id="KW-1003">Cell membrane</keyword>
<organism evidence="8 9">
    <name type="scientific">Microlunatus ginsengisoli</name>
    <dbReference type="NCBI Taxonomy" id="363863"/>
    <lineage>
        <taxon>Bacteria</taxon>
        <taxon>Bacillati</taxon>
        <taxon>Actinomycetota</taxon>
        <taxon>Actinomycetes</taxon>
        <taxon>Propionibacteriales</taxon>
        <taxon>Propionibacteriaceae</taxon>
        <taxon>Microlunatus</taxon>
    </lineage>
</organism>
<keyword evidence="6 7" id="KW-0472">Membrane</keyword>
<dbReference type="EMBL" id="BAABAB010000010">
    <property type="protein sequence ID" value="GAA3614151.1"/>
    <property type="molecule type" value="Genomic_DNA"/>
</dbReference>
<gene>
    <name evidence="8" type="ORF">GCM10022236_15070</name>
</gene>
<evidence type="ECO:0008006" key="10">
    <source>
        <dbReference type="Google" id="ProtNLM"/>
    </source>
</evidence>
<evidence type="ECO:0000256" key="3">
    <source>
        <dbReference type="ARBA" id="ARBA00022475"/>
    </source>
</evidence>
<feature type="transmembrane region" description="Helical" evidence="7">
    <location>
        <begin position="14"/>
        <end position="47"/>
    </location>
</feature>
<dbReference type="Proteomes" id="UP001501490">
    <property type="component" value="Unassembled WGS sequence"/>
</dbReference>
<evidence type="ECO:0000256" key="2">
    <source>
        <dbReference type="ARBA" id="ARBA00006228"/>
    </source>
</evidence>
<sequence length="179" mass="20072">MNARRTYGMQWKMIVILTIVWVLLLGKVTIGTIVAGFLLGLLVTAVFPLPPVEFHGRFHLIGQLKLAFRLVLDLVRSSFSVALLAFRRETPKSAMVRVDLRSDSDLYQTLTTELVSLVPGSIVVEARRSTRTLYLHVLDVDRLSDLEPARQAVLDAEARVIEAYGSAAERAAVRERRSR</sequence>
<dbReference type="RefSeq" id="WP_344802985.1">
    <property type="nucleotide sequence ID" value="NZ_BAABAB010000010.1"/>
</dbReference>
<accession>A0ABP6ZPC5</accession>
<keyword evidence="4 7" id="KW-0812">Transmembrane</keyword>
<comment type="similarity">
    <text evidence="2">Belongs to the CPA3 antiporters (TC 2.A.63) subunit E family.</text>
</comment>
<comment type="caution">
    <text evidence="8">The sequence shown here is derived from an EMBL/GenBank/DDBJ whole genome shotgun (WGS) entry which is preliminary data.</text>
</comment>
<comment type="subcellular location">
    <subcellularLocation>
        <location evidence="1">Cell membrane</location>
        <topology evidence="1">Multi-pass membrane protein</topology>
    </subcellularLocation>
</comment>
<dbReference type="PANTHER" id="PTHR34584">
    <property type="entry name" value="NA(+)/H(+) ANTIPORTER SUBUNIT E1"/>
    <property type="match status" value="1"/>
</dbReference>